<keyword evidence="1 2" id="KW-0456">Lyase</keyword>
<feature type="chain" id="PRO_5044906579" description="Aspartate 1-decarboxylase beta chain" evidence="1">
    <location>
        <begin position="1"/>
        <end position="24"/>
    </location>
</feature>
<dbReference type="GO" id="GO:0004068">
    <property type="term" value="F:aspartate 1-decarboxylase activity"/>
    <property type="evidence" value="ECO:0007669"/>
    <property type="project" value="UniProtKB-EC"/>
</dbReference>
<accession>A0ABX8THA0</accession>
<comment type="subcellular location">
    <subcellularLocation>
        <location evidence="1">Cytoplasm</location>
    </subcellularLocation>
</comment>
<evidence type="ECO:0000313" key="2">
    <source>
        <dbReference type="EMBL" id="QYC10606.1"/>
    </source>
</evidence>
<dbReference type="EC" id="4.1.1.11" evidence="1"/>
<reference evidence="2 3" key="1">
    <citation type="submission" date="2021-07" db="EMBL/GenBank/DDBJ databases">
        <title>Isolation and characterization of bacteria from a gold mining with a capacity of golden bioaccumulation.</title>
        <authorList>
            <person name="Yang X.J."/>
        </authorList>
    </citation>
    <scope>NUCLEOTIDE SEQUENCE [LARGE SCALE GENOMIC DNA]</scope>
    <source>
        <strain evidence="2 3">Au29</strain>
    </source>
</reference>
<evidence type="ECO:0000313" key="3">
    <source>
        <dbReference type="Proteomes" id="UP000824334"/>
    </source>
</evidence>
<keyword evidence="1" id="KW-0865">Zymogen</keyword>
<comment type="cofactor">
    <cofactor evidence="1">
        <name>pyruvate</name>
        <dbReference type="ChEBI" id="CHEBI:15361"/>
    </cofactor>
    <text evidence="1">Binds 1 pyruvoyl group covalently per subunit.</text>
</comment>
<keyword evidence="1" id="KW-0068">Autocatalytic cleavage</keyword>
<comment type="subunit">
    <text evidence="1">Heterooctamer of four alpha and four beta subunits.</text>
</comment>
<feature type="modified residue" description="Pyruvic acid (Ser)" evidence="1">
    <location>
        <position position="25"/>
    </location>
</feature>
<feature type="binding site" evidence="1">
    <location>
        <begin position="73"/>
        <end position="75"/>
    </location>
    <ligand>
        <name>substrate</name>
    </ligand>
</feature>
<protein>
    <recommendedName>
        <fullName evidence="1">Aspartate 1-decarboxylase</fullName>
        <ecNumber evidence="1">4.1.1.11</ecNumber>
    </recommendedName>
    <alternativeName>
        <fullName evidence="1">Aspartate alpha-decarboxylase</fullName>
    </alternativeName>
    <component>
        <recommendedName>
            <fullName evidence="1">Aspartate 1-decarboxylase beta chain</fullName>
        </recommendedName>
    </component>
    <component>
        <recommendedName>
            <fullName evidence="1">Aspartate 1-decarboxylase alpha chain</fullName>
        </recommendedName>
    </component>
</protein>
<feature type="active site" description="Schiff-base intermediate with substrate; via pyruvic acid" evidence="1">
    <location>
        <position position="25"/>
    </location>
</feature>
<keyword evidence="3" id="KW-1185">Reference proteome</keyword>
<dbReference type="Proteomes" id="UP000824334">
    <property type="component" value="Chromosome"/>
</dbReference>
<comment type="catalytic activity">
    <reaction evidence="1">
        <text>L-aspartate + H(+) = beta-alanine + CO2</text>
        <dbReference type="Rhea" id="RHEA:19497"/>
        <dbReference type="ChEBI" id="CHEBI:15378"/>
        <dbReference type="ChEBI" id="CHEBI:16526"/>
        <dbReference type="ChEBI" id="CHEBI:29991"/>
        <dbReference type="ChEBI" id="CHEBI:57966"/>
        <dbReference type="EC" id="4.1.1.11"/>
    </reaction>
</comment>
<keyword evidence="1" id="KW-0670">Pyruvate</keyword>
<dbReference type="CDD" id="cd06919">
    <property type="entry name" value="Asp_decarbox"/>
    <property type="match status" value="1"/>
</dbReference>
<dbReference type="Pfam" id="PF02261">
    <property type="entry name" value="Asp_decarbox"/>
    <property type="match status" value="1"/>
</dbReference>
<dbReference type="HAMAP" id="MF_00446">
    <property type="entry name" value="PanD"/>
    <property type="match status" value="1"/>
</dbReference>
<keyword evidence="1" id="KW-0963">Cytoplasm</keyword>
<dbReference type="PANTHER" id="PTHR21012:SF0">
    <property type="entry name" value="ASPARTATE 1-DECARBOXYLASE"/>
    <property type="match status" value="1"/>
</dbReference>
<keyword evidence="1" id="KW-0210">Decarboxylase</keyword>
<sequence length="118" mass="12830">MLVTLMKSKLHRATVTQADLDYEGSIAIDMDLLDAAGIYANEQVDVLNITNGARFTTYAIQAPRGSKVIGVNGAAARLVQKNDKVIVVTYGQLPDAEARQWTPNVVLLDDDNNIKRSA</sequence>
<dbReference type="PIRSF" id="PIRSF006246">
    <property type="entry name" value="Asp_decarbox"/>
    <property type="match status" value="1"/>
</dbReference>
<organism evidence="2 3">
    <name type="scientific">Brevundimonas nasdae</name>
    <dbReference type="NCBI Taxonomy" id="172043"/>
    <lineage>
        <taxon>Bacteria</taxon>
        <taxon>Pseudomonadati</taxon>
        <taxon>Pseudomonadota</taxon>
        <taxon>Alphaproteobacteria</taxon>
        <taxon>Caulobacterales</taxon>
        <taxon>Caulobacteraceae</taxon>
        <taxon>Brevundimonas</taxon>
    </lineage>
</organism>
<keyword evidence="1" id="KW-0566">Pantothenate biosynthesis</keyword>
<dbReference type="InterPro" id="IPR003190">
    <property type="entry name" value="Asp_decarbox"/>
</dbReference>
<gene>
    <name evidence="1" type="primary">panD</name>
    <name evidence="2" type="ORF">KWG56_00850</name>
</gene>
<dbReference type="RefSeq" id="WP_219353356.1">
    <property type="nucleotide sequence ID" value="NZ_CBFGPT010000026.1"/>
</dbReference>
<comment type="similarity">
    <text evidence="1">Belongs to the PanD family.</text>
</comment>
<feature type="binding site" evidence="1">
    <location>
        <position position="57"/>
    </location>
    <ligand>
        <name>substrate</name>
    </ligand>
</feature>
<feature type="chain" id="PRO_5044906578" description="Aspartate 1-decarboxylase alpha chain" evidence="1">
    <location>
        <begin position="25"/>
        <end position="118"/>
    </location>
</feature>
<comment type="pathway">
    <text evidence="1">Cofactor biosynthesis; (R)-pantothenate biosynthesis; beta-alanine from L-aspartate: step 1/1.</text>
</comment>
<comment type="function">
    <text evidence="1">Catalyzes the pyruvoyl-dependent decarboxylation of aspartate to produce beta-alanine.</text>
</comment>
<name>A0ABX8THA0_9CAUL</name>
<dbReference type="EMBL" id="CP080034">
    <property type="protein sequence ID" value="QYC10606.1"/>
    <property type="molecule type" value="Genomic_DNA"/>
</dbReference>
<evidence type="ECO:0000256" key="1">
    <source>
        <dbReference type="HAMAP-Rule" id="MF_00446"/>
    </source>
</evidence>
<feature type="active site" description="Proton donor" evidence="1">
    <location>
        <position position="58"/>
    </location>
</feature>
<dbReference type="GeneID" id="94373793"/>
<proteinExistence type="inferred from homology"/>
<dbReference type="NCBIfam" id="TIGR00223">
    <property type="entry name" value="panD"/>
    <property type="match status" value="1"/>
</dbReference>
<keyword evidence="1" id="KW-0704">Schiff base</keyword>
<dbReference type="PANTHER" id="PTHR21012">
    <property type="entry name" value="ASPARTATE 1-DECARBOXYLASE"/>
    <property type="match status" value="1"/>
</dbReference>
<comment type="PTM">
    <text evidence="1">Is synthesized initially as an inactive proenzyme, which is activated by self-cleavage at a specific serine bond to produce a beta-subunit with a hydroxyl group at its C-terminus and an alpha-subunit with a pyruvoyl group at its N-terminus.</text>
</comment>